<dbReference type="InterPro" id="IPR008952">
    <property type="entry name" value="Tetraspanin_EC2_sf"/>
</dbReference>
<feature type="transmembrane region" description="Helical" evidence="6">
    <location>
        <begin position="86"/>
        <end position="108"/>
    </location>
</feature>
<dbReference type="RefSeq" id="XP_029721690.1">
    <property type="nucleotide sequence ID" value="XM_029865830.2"/>
</dbReference>
<reference evidence="8" key="1">
    <citation type="journal article" date="2015" name="Proc. Natl. Acad. Sci. U.S.A.">
        <title>Genome sequence of the Asian Tiger mosquito, Aedes albopictus, reveals insights into its biology, genetics, and evolution.</title>
        <authorList>
            <person name="Chen X.G."/>
            <person name="Jiang X."/>
            <person name="Gu J."/>
            <person name="Xu M."/>
            <person name="Wu Y."/>
            <person name="Deng Y."/>
            <person name="Zhang C."/>
            <person name="Bonizzoni M."/>
            <person name="Dermauw W."/>
            <person name="Vontas J."/>
            <person name="Armbruster P."/>
            <person name="Huang X."/>
            <person name="Yang Y."/>
            <person name="Zhang H."/>
            <person name="He W."/>
            <person name="Peng H."/>
            <person name="Liu Y."/>
            <person name="Wu K."/>
            <person name="Chen J."/>
            <person name="Lirakis M."/>
            <person name="Topalis P."/>
            <person name="Van Leeuwen T."/>
            <person name="Hall A.B."/>
            <person name="Jiang X."/>
            <person name="Thorpe C."/>
            <person name="Mueller R.L."/>
            <person name="Sun C."/>
            <person name="Waterhouse R.M."/>
            <person name="Yan G."/>
            <person name="Tu Z.J."/>
            <person name="Fang X."/>
            <person name="James A.A."/>
        </authorList>
    </citation>
    <scope>NUCLEOTIDE SEQUENCE [LARGE SCALE GENOMIC DNA]</scope>
    <source>
        <strain evidence="8">Foshan</strain>
    </source>
</reference>
<dbReference type="EnsemblMetazoa" id="AALFPA23_023891.R35607">
    <property type="protein sequence ID" value="AALFPA23_023891.P35607"/>
    <property type="gene ID" value="AALFPA23_023891"/>
</dbReference>
<dbReference type="InterPro" id="IPR000301">
    <property type="entry name" value="Tetraspanin_animals"/>
</dbReference>
<evidence type="ECO:0000256" key="2">
    <source>
        <dbReference type="ARBA" id="ARBA00006840"/>
    </source>
</evidence>
<keyword evidence="8" id="KW-1185">Reference proteome</keyword>
<dbReference type="GeneID" id="115262927"/>
<feature type="transmembrane region" description="Helical" evidence="6">
    <location>
        <begin position="55"/>
        <end position="74"/>
    </location>
</feature>
<feature type="transmembrane region" description="Helical" evidence="6">
    <location>
        <begin position="199"/>
        <end position="222"/>
    </location>
</feature>
<protein>
    <recommendedName>
        <fullName evidence="6">Tetraspanin</fullName>
    </recommendedName>
</protein>
<dbReference type="RefSeq" id="XP_062715619.1">
    <property type="nucleotide sequence ID" value="XM_062859635.1"/>
</dbReference>
<dbReference type="EnsemblMetazoa" id="AALFPA23_010314.R14375">
    <property type="protein sequence ID" value="AALFPA23_010314.P14375"/>
    <property type="gene ID" value="AALFPA23_010314"/>
</dbReference>
<keyword evidence="3 6" id="KW-0812">Transmembrane</keyword>
<proteinExistence type="inferred from homology"/>
<evidence type="ECO:0000256" key="5">
    <source>
        <dbReference type="ARBA" id="ARBA00023136"/>
    </source>
</evidence>
<evidence type="ECO:0000313" key="8">
    <source>
        <dbReference type="Proteomes" id="UP000069940"/>
    </source>
</evidence>
<dbReference type="CDD" id="cd03127">
    <property type="entry name" value="tetraspanin_LEL"/>
    <property type="match status" value="1"/>
</dbReference>
<dbReference type="GeneID" id="134291640"/>
<sequence length="235" mass="26031">MAITIGVPTLRCTLILLNMMCFLSGLSLAIVGAVMHTKLETITSLTHRDNLLTSQSLMAMGLGVIIFAVAFFGFCGAAKHSYCMTVTYVMLTMVLIVIQIVVAVLLFAGTDHSRHDYLEWFDEYFDHGISVAKRSSVVDPIIDYLQSTYECCGKISFLDWGNKLPDSCCADGRTGPNCVPFEEGCERMLEGYIRQTGKIIGWILMWLTVFEFVALTLACCLANGIKNRVDALYFA</sequence>
<organism evidence="7 8">
    <name type="scientific">Aedes albopictus</name>
    <name type="common">Asian tiger mosquito</name>
    <name type="synonym">Stegomyia albopicta</name>
    <dbReference type="NCBI Taxonomy" id="7160"/>
    <lineage>
        <taxon>Eukaryota</taxon>
        <taxon>Metazoa</taxon>
        <taxon>Ecdysozoa</taxon>
        <taxon>Arthropoda</taxon>
        <taxon>Hexapoda</taxon>
        <taxon>Insecta</taxon>
        <taxon>Pterygota</taxon>
        <taxon>Neoptera</taxon>
        <taxon>Endopterygota</taxon>
        <taxon>Diptera</taxon>
        <taxon>Nematocera</taxon>
        <taxon>Culicoidea</taxon>
        <taxon>Culicidae</taxon>
        <taxon>Culicinae</taxon>
        <taxon>Aedini</taxon>
        <taxon>Aedes</taxon>
        <taxon>Stegomyia</taxon>
    </lineage>
</organism>
<accession>A0ABM1YLR1</accession>
<feature type="transmembrane region" description="Helical" evidence="6">
    <location>
        <begin position="12"/>
        <end position="35"/>
    </location>
</feature>
<keyword evidence="4 6" id="KW-1133">Transmembrane helix</keyword>
<keyword evidence="5 6" id="KW-0472">Membrane</keyword>
<evidence type="ECO:0000256" key="1">
    <source>
        <dbReference type="ARBA" id="ARBA00004141"/>
    </source>
</evidence>
<dbReference type="InterPro" id="IPR018499">
    <property type="entry name" value="Tetraspanin/Peripherin"/>
</dbReference>
<dbReference type="PRINTS" id="PR00259">
    <property type="entry name" value="TMFOUR"/>
</dbReference>
<dbReference type="Gene3D" id="1.10.1450.10">
    <property type="entry name" value="Tetraspanin"/>
    <property type="match status" value="1"/>
</dbReference>
<dbReference type="PANTHER" id="PTHR19282:SF521">
    <property type="entry name" value="IP01817P-RELATED"/>
    <property type="match status" value="1"/>
</dbReference>
<evidence type="ECO:0000313" key="7">
    <source>
        <dbReference type="EnsemblMetazoa" id="AALFPA23_010314.P14375"/>
    </source>
</evidence>
<dbReference type="Pfam" id="PF00335">
    <property type="entry name" value="Tetraspanin"/>
    <property type="match status" value="1"/>
</dbReference>
<comment type="subcellular location">
    <subcellularLocation>
        <location evidence="1 6">Membrane</location>
        <topology evidence="1 6">Multi-pass membrane protein</topology>
    </subcellularLocation>
</comment>
<dbReference type="SUPFAM" id="SSF48652">
    <property type="entry name" value="Tetraspanin"/>
    <property type="match status" value="1"/>
</dbReference>
<reference evidence="7" key="2">
    <citation type="submission" date="2025-05" db="UniProtKB">
        <authorList>
            <consortium name="EnsemblMetazoa"/>
        </authorList>
    </citation>
    <scope>IDENTIFICATION</scope>
    <source>
        <strain evidence="7">Foshan</strain>
    </source>
</reference>
<name>A0ABM1YLR1_AEDAL</name>
<evidence type="ECO:0000256" key="3">
    <source>
        <dbReference type="ARBA" id="ARBA00022692"/>
    </source>
</evidence>
<evidence type="ECO:0000256" key="6">
    <source>
        <dbReference type="RuleBase" id="RU361218"/>
    </source>
</evidence>
<dbReference type="Proteomes" id="UP000069940">
    <property type="component" value="Unassembled WGS sequence"/>
</dbReference>
<comment type="similarity">
    <text evidence="2 6">Belongs to the tetraspanin (TM4SF) family.</text>
</comment>
<dbReference type="PIRSF" id="PIRSF002419">
    <property type="entry name" value="Tetraspanin"/>
    <property type="match status" value="1"/>
</dbReference>
<evidence type="ECO:0000256" key="4">
    <source>
        <dbReference type="ARBA" id="ARBA00022989"/>
    </source>
</evidence>
<dbReference type="PANTHER" id="PTHR19282">
    <property type="entry name" value="TETRASPANIN"/>
    <property type="match status" value="1"/>
</dbReference>